<comment type="similarity">
    <text evidence="2">Belongs to the SusD family.</text>
</comment>
<evidence type="ECO:0000256" key="6">
    <source>
        <dbReference type="SAM" id="SignalP"/>
    </source>
</evidence>
<dbReference type="AlphaFoldDB" id="A0A679HAQ0"/>
<comment type="subcellular location">
    <subcellularLocation>
        <location evidence="1">Cell outer membrane</location>
    </subcellularLocation>
</comment>
<feature type="domain" description="SusD-like N-terminal" evidence="8">
    <location>
        <begin position="31"/>
        <end position="235"/>
    </location>
</feature>
<dbReference type="SUPFAM" id="SSF48452">
    <property type="entry name" value="TPR-like"/>
    <property type="match status" value="1"/>
</dbReference>
<dbReference type="InterPro" id="IPR012944">
    <property type="entry name" value="SusD_RagB_dom"/>
</dbReference>
<reference evidence="9 10" key="1">
    <citation type="submission" date="2020-02" db="EMBL/GenBank/DDBJ databases">
        <title>Whole-genome sequencing and comparative analysis of the genomes of Bacteroides thetaiotaomicron and Escherichia coli isolated from a healthy resident in Vietnam.</title>
        <authorList>
            <person name="Mohsin M."/>
            <person name="Tanaka K."/>
            <person name="Kawahara R."/>
            <person name="Kondo S."/>
            <person name="Noguchi H."/>
            <person name="Motooka D."/>
            <person name="Nakamura S."/>
            <person name="Khong D.T."/>
            <person name="Nguyen T.N."/>
            <person name="Tran H.T."/>
            <person name="Yamamoto Y."/>
        </authorList>
    </citation>
    <scope>NUCLEOTIDE SEQUENCE [LARGE SCALE GENOMIC DNA]</scope>
    <source>
        <strain evidence="9 10">F9-2</strain>
    </source>
</reference>
<evidence type="ECO:0000256" key="4">
    <source>
        <dbReference type="ARBA" id="ARBA00023136"/>
    </source>
</evidence>
<evidence type="ECO:0000259" key="8">
    <source>
        <dbReference type="Pfam" id="PF14322"/>
    </source>
</evidence>
<evidence type="ECO:0000259" key="7">
    <source>
        <dbReference type="Pfam" id="PF07980"/>
    </source>
</evidence>
<dbReference type="Pfam" id="PF07980">
    <property type="entry name" value="SusD_RagB"/>
    <property type="match status" value="1"/>
</dbReference>
<dbReference type="CDD" id="cd08977">
    <property type="entry name" value="SusD"/>
    <property type="match status" value="1"/>
</dbReference>
<evidence type="ECO:0000256" key="1">
    <source>
        <dbReference type="ARBA" id="ARBA00004442"/>
    </source>
</evidence>
<dbReference type="InterPro" id="IPR033985">
    <property type="entry name" value="SusD-like_N"/>
</dbReference>
<keyword evidence="4" id="KW-0472">Membrane</keyword>
<dbReference type="InterPro" id="IPR011990">
    <property type="entry name" value="TPR-like_helical_dom_sf"/>
</dbReference>
<sequence length="516" mass="58019">MNQIYNCMKLNKYLFSTFIAASALLISSCSDFLDRSPQGQFTEDDNPNALVNGKIYNVYTMMRSFDITAGTPAIAIHYLRSEDSEKGSIPSDGSDVAEMYDDFLYTPTNGLLGSYWGKNYAIIYQCNDILDAIAEKETAGQTETEDIINKGEASFFRAYCYFNLVRAFGEVPLVTYKINDASEANIPKTTADKIYEQIDTDLKTAEESLPETWSTEYTGRLTWGAARSLHARTYMMRSDWDNMYKASTDVINKGLYNLKTPYNEIFTDDGENSGGSIFELQCTATAALPQSDVIGSQFCEVQGVRGAGQWDLGWGWHMATQLMADAYETGDPRKNATLLYFRKTDDEPITPENTNEPYGESPVSPAMGAYFNKKAYTDPALRKEYTNKGYWVNIRLIRYSDVVLMAAEAANEKNIPGEAVDYLEMVRARARGTNTNILPKITTNDQGELREAIRHERRVELGLEPDRFYDLVRWGIASEVLHAAGKVNYQDKNALLPLPQSEIDKSKGVLVQNPDY</sequence>
<feature type="domain" description="RagB/SusD" evidence="7">
    <location>
        <begin position="309"/>
        <end position="516"/>
    </location>
</feature>
<keyword evidence="3 6" id="KW-0732">Signal</keyword>
<gene>
    <name evidence="9" type="ORF">BatF92_00880</name>
</gene>
<proteinExistence type="inferred from homology"/>
<protein>
    <submittedName>
        <fullName evidence="9">Membrane protein</fullName>
    </submittedName>
</protein>
<keyword evidence="5" id="KW-0998">Cell outer membrane</keyword>
<evidence type="ECO:0000256" key="5">
    <source>
        <dbReference type="ARBA" id="ARBA00023237"/>
    </source>
</evidence>
<evidence type="ECO:0000313" key="9">
    <source>
        <dbReference type="EMBL" id="BCA48146.1"/>
    </source>
</evidence>
<evidence type="ECO:0000256" key="2">
    <source>
        <dbReference type="ARBA" id="ARBA00006275"/>
    </source>
</evidence>
<feature type="signal peptide" evidence="6">
    <location>
        <begin position="1"/>
        <end position="22"/>
    </location>
</feature>
<organism evidence="9 10">
    <name type="scientific">Bacteroides thetaiotaomicron</name>
    <dbReference type="NCBI Taxonomy" id="818"/>
    <lineage>
        <taxon>Bacteria</taxon>
        <taxon>Pseudomonadati</taxon>
        <taxon>Bacteroidota</taxon>
        <taxon>Bacteroidia</taxon>
        <taxon>Bacteroidales</taxon>
        <taxon>Bacteroidaceae</taxon>
        <taxon>Bacteroides</taxon>
    </lineage>
</organism>
<accession>A0A679HAQ0</accession>
<dbReference type="Proteomes" id="UP000500882">
    <property type="component" value="Chromosome"/>
</dbReference>
<name>A0A679HAQ0_BACT4</name>
<dbReference type="GO" id="GO:0009279">
    <property type="term" value="C:cell outer membrane"/>
    <property type="evidence" value="ECO:0007669"/>
    <property type="project" value="UniProtKB-SubCell"/>
</dbReference>
<dbReference type="Gene3D" id="1.25.40.390">
    <property type="match status" value="1"/>
</dbReference>
<evidence type="ECO:0000313" key="10">
    <source>
        <dbReference type="Proteomes" id="UP000500882"/>
    </source>
</evidence>
<feature type="chain" id="PRO_5025409072" evidence="6">
    <location>
        <begin position="23"/>
        <end position="516"/>
    </location>
</feature>
<dbReference type="EMBL" id="AP022660">
    <property type="protein sequence ID" value="BCA48146.1"/>
    <property type="molecule type" value="Genomic_DNA"/>
</dbReference>
<dbReference type="Pfam" id="PF14322">
    <property type="entry name" value="SusD-like_3"/>
    <property type="match status" value="1"/>
</dbReference>
<evidence type="ECO:0000256" key="3">
    <source>
        <dbReference type="ARBA" id="ARBA00022729"/>
    </source>
</evidence>